<sequence>MQLPTDFTEYTRRLMGDALYATLEKGLREEPPVSIRLNPFKGAAARLGVKDSAGGVAWCRDGVYLKARPDFTFDPLLHAGLYYVQEAASMFVDHVLRELVKMPVRMLDLCAAPGGKTGCAFAALPHGSMLFSNEPVRRRASILNENVLKFGVPDIVVTNNYACDYSRSRLQFDVVLADVPCSGEGMFRKDAGAIDDWSMKKVEECARLQREIVSDIWPCLKPGGLLLYSTCTFNAHEDEENAASIARELGADFVEIPTEKAWNITGSLIDSNPVYRFIPGKTRGEGFFLAVLRKHGETENANEEKRLKMVRTIDEKALKGLHVLSHGPLPDTIKGKKTVPDHSKALSVAADCSAYPRISIDYPQAIAYLRTEAITLPEGSPRGIVLITYRGYPLGFAKNLGSRANNLYPQAWKIKSSHLPKEPTIVLE</sequence>
<organism evidence="8 9">
    <name type="scientific">Segatella maculosa OT 289</name>
    <dbReference type="NCBI Taxonomy" id="999422"/>
    <lineage>
        <taxon>Bacteria</taxon>
        <taxon>Pseudomonadati</taxon>
        <taxon>Bacteroidota</taxon>
        <taxon>Bacteroidia</taxon>
        <taxon>Bacteroidales</taxon>
        <taxon>Prevotellaceae</taxon>
        <taxon>Segatella</taxon>
    </lineage>
</organism>
<dbReference type="Gene3D" id="3.30.70.1170">
    <property type="entry name" value="Sun protein, domain 3"/>
    <property type="match status" value="1"/>
</dbReference>
<keyword evidence="4 6" id="KW-0949">S-adenosyl-L-methionine</keyword>
<evidence type="ECO:0000313" key="9">
    <source>
        <dbReference type="Proteomes" id="UP000003167"/>
    </source>
</evidence>
<dbReference type="Proteomes" id="UP000003167">
    <property type="component" value="Unassembled WGS sequence"/>
</dbReference>
<evidence type="ECO:0000256" key="2">
    <source>
        <dbReference type="ARBA" id="ARBA00022603"/>
    </source>
</evidence>
<comment type="caution">
    <text evidence="8">The sequence shown here is derived from an EMBL/GenBank/DDBJ whole genome shotgun (WGS) entry which is preliminary data.</text>
</comment>
<feature type="binding site" evidence="6">
    <location>
        <begin position="110"/>
        <end position="116"/>
    </location>
    <ligand>
        <name>S-adenosyl-L-methionine</name>
        <dbReference type="ChEBI" id="CHEBI:59789"/>
    </ligand>
</feature>
<dbReference type="Pfam" id="PF01189">
    <property type="entry name" value="Methyltr_RsmB-F"/>
    <property type="match status" value="1"/>
</dbReference>
<dbReference type="InterPro" id="IPR049560">
    <property type="entry name" value="MeTrfase_RsmB-F_NOP2_cat"/>
</dbReference>
<dbReference type="PROSITE" id="PS51686">
    <property type="entry name" value="SAM_MT_RSMB_NOP"/>
    <property type="match status" value="1"/>
</dbReference>
<dbReference type="STRING" id="999422.HMPREF9944_01144"/>
<dbReference type="AlphaFoldDB" id="H1HLV0"/>
<keyword evidence="2 6" id="KW-0489">Methyltransferase</keyword>
<reference evidence="8 9" key="1">
    <citation type="submission" date="2011-12" db="EMBL/GenBank/DDBJ databases">
        <title>The Genome Sequence of Prevotella maculosa OT 289.</title>
        <authorList>
            <consortium name="The Broad Institute Genome Sequencing Platform"/>
            <person name="Earl A."/>
            <person name="Ward D."/>
            <person name="Feldgarden M."/>
            <person name="Gevers D."/>
            <person name="Izard J."/>
            <person name="Blanton J.M."/>
            <person name="Mathney J."/>
            <person name="Tanner A.C."/>
            <person name="Dewhirst F.E."/>
            <person name="Young S.K."/>
            <person name="Zeng Q."/>
            <person name="Gargeya S."/>
            <person name="Fitzgerald M."/>
            <person name="Haas B."/>
            <person name="Abouelleil A."/>
            <person name="Alvarado L."/>
            <person name="Arachchi H.M."/>
            <person name="Berlin A."/>
            <person name="Chapman S.B."/>
            <person name="Gearin G."/>
            <person name="Goldberg J."/>
            <person name="Griggs A."/>
            <person name="Gujja S."/>
            <person name="Hansen M."/>
            <person name="Heiman D."/>
            <person name="Howarth C."/>
            <person name="Larimer J."/>
            <person name="Lui A."/>
            <person name="MacDonald P.J.P."/>
            <person name="McCowen C."/>
            <person name="Montmayeur A."/>
            <person name="Murphy C."/>
            <person name="Neiman D."/>
            <person name="Pearson M."/>
            <person name="Priest M."/>
            <person name="Roberts A."/>
            <person name="Saif S."/>
            <person name="Shea T."/>
            <person name="Sisk P."/>
            <person name="Stolte C."/>
            <person name="Sykes S."/>
            <person name="Wortman J."/>
            <person name="Nusbaum C."/>
            <person name="Birren B."/>
        </authorList>
    </citation>
    <scope>NUCLEOTIDE SEQUENCE [LARGE SCALE GENOMIC DNA]</scope>
    <source>
        <strain evidence="8 9">OT 289</strain>
    </source>
</reference>
<comment type="similarity">
    <text evidence="6">Belongs to the class I-like SAM-binding methyltransferase superfamily. RsmB/NOP family.</text>
</comment>
<feature type="binding site" evidence="6">
    <location>
        <position position="178"/>
    </location>
    <ligand>
        <name>S-adenosyl-L-methionine</name>
        <dbReference type="ChEBI" id="CHEBI:59789"/>
    </ligand>
</feature>
<dbReference type="OrthoDB" id="9810297at2"/>
<feature type="domain" description="SAM-dependent MTase RsmB/NOP-type" evidence="7">
    <location>
        <begin position="1"/>
        <end position="295"/>
    </location>
</feature>
<evidence type="ECO:0000256" key="6">
    <source>
        <dbReference type="PROSITE-ProRule" id="PRU01023"/>
    </source>
</evidence>
<evidence type="ECO:0000256" key="5">
    <source>
        <dbReference type="ARBA" id="ARBA00022884"/>
    </source>
</evidence>
<dbReference type="RefSeq" id="WP_008565026.1">
    <property type="nucleotide sequence ID" value="NZ_JH594502.1"/>
</dbReference>
<dbReference type="InterPro" id="IPR023267">
    <property type="entry name" value="RCMT"/>
</dbReference>
<dbReference type="PANTHER" id="PTHR22807">
    <property type="entry name" value="NOP2 YEAST -RELATED NOL1/NOP2/FMU SUN DOMAIN-CONTAINING"/>
    <property type="match status" value="1"/>
</dbReference>
<comment type="caution">
    <text evidence="6">Lacks conserved residue(s) required for the propagation of feature annotation.</text>
</comment>
<evidence type="ECO:0000313" key="8">
    <source>
        <dbReference type="EMBL" id="EHO71288.1"/>
    </source>
</evidence>
<name>H1HLV0_9BACT</name>
<feature type="binding site" evidence="6">
    <location>
        <position position="134"/>
    </location>
    <ligand>
        <name>S-adenosyl-L-methionine</name>
        <dbReference type="ChEBI" id="CHEBI:59789"/>
    </ligand>
</feature>
<dbReference type="PRINTS" id="PR02008">
    <property type="entry name" value="RCMTFAMILY"/>
</dbReference>
<gene>
    <name evidence="8" type="ORF">HMPREF9944_01144</name>
</gene>
<dbReference type="InterPro" id="IPR027391">
    <property type="entry name" value="Nol1_Nop2_Fmu_2"/>
</dbReference>
<dbReference type="Pfam" id="PF13636">
    <property type="entry name" value="Methyltranf_PUA"/>
    <property type="match status" value="1"/>
</dbReference>
<proteinExistence type="inferred from homology"/>
<protein>
    <recommendedName>
        <fullName evidence="7">SAM-dependent MTase RsmB/NOP-type domain-containing protein</fullName>
    </recommendedName>
</protein>
<keyword evidence="1" id="KW-0963">Cytoplasm</keyword>
<evidence type="ECO:0000259" key="7">
    <source>
        <dbReference type="PROSITE" id="PS51686"/>
    </source>
</evidence>
<dbReference type="Gene3D" id="2.30.130.60">
    <property type="match status" value="1"/>
</dbReference>
<dbReference type="PATRIC" id="fig|999422.3.peg.1183"/>
<dbReference type="GO" id="GO:0001510">
    <property type="term" value="P:RNA methylation"/>
    <property type="evidence" value="ECO:0007669"/>
    <property type="project" value="InterPro"/>
</dbReference>
<feature type="active site" description="Nucleophile" evidence="6">
    <location>
        <position position="231"/>
    </location>
</feature>
<dbReference type="GO" id="GO:0003723">
    <property type="term" value="F:RNA binding"/>
    <property type="evidence" value="ECO:0007669"/>
    <property type="project" value="UniProtKB-UniRule"/>
</dbReference>
<dbReference type="PANTHER" id="PTHR22807:SF30">
    <property type="entry name" value="28S RRNA (CYTOSINE(4447)-C(5))-METHYLTRANSFERASE-RELATED"/>
    <property type="match status" value="1"/>
</dbReference>
<evidence type="ECO:0000256" key="4">
    <source>
        <dbReference type="ARBA" id="ARBA00022691"/>
    </source>
</evidence>
<dbReference type="HOGENOM" id="CLU_005316_6_0_10"/>
<accession>H1HLV0</accession>
<dbReference type="Pfam" id="PF17125">
    <property type="entry name" value="Methyltr_RsmF_N"/>
    <property type="match status" value="1"/>
</dbReference>
<dbReference type="SUPFAM" id="SSF53335">
    <property type="entry name" value="S-adenosyl-L-methionine-dependent methyltransferases"/>
    <property type="match status" value="1"/>
</dbReference>
<dbReference type="InterPro" id="IPR001678">
    <property type="entry name" value="MeTrfase_RsmB-F_NOP2_dom"/>
</dbReference>
<dbReference type="EMBL" id="AGEK01000021">
    <property type="protein sequence ID" value="EHO71288.1"/>
    <property type="molecule type" value="Genomic_DNA"/>
</dbReference>
<dbReference type="InterPro" id="IPR031341">
    <property type="entry name" value="Methyltr_RsmF_N"/>
</dbReference>
<dbReference type="Gene3D" id="3.40.50.150">
    <property type="entry name" value="Vaccinia Virus protein VP39"/>
    <property type="match status" value="1"/>
</dbReference>
<dbReference type="InterPro" id="IPR029063">
    <property type="entry name" value="SAM-dependent_MTases_sf"/>
</dbReference>
<keyword evidence="5 6" id="KW-0694">RNA-binding</keyword>
<keyword evidence="3 6" id="KW-0808">Transferase</keyword>
<dbReference type="GO" id="GO:0008173">
    <property type="term" value="F:RNA methyltransferase activity"/>
    <property type="evidence" value="ECO:0007669"/>
    <property type="project" value="InterPro"/>
</dbReference>
<evidence type="ECO:0000256" key="3">
    <source>
        <dbReference type="ARBA" id="ARBA00022679"/>
    </source>
</evidence>
<evidence type="ECO:0000256" key="1">
    <source>
        <dbReference type="ARBA" id="ARBA00022490"/>
    </source>
</evidence>
<keyword evidence="9" id="KW-1185">Reference proteome</keyword>